<protein>
    <submittedName>
        <fullName evidence="1">Uncharacterized protein</fullName>
    </submittedName>
</protein>
<reference evidence="1 2" key="1">
    <citation type="journal article" date="2014" name="Acta Crystallogr. D">
        <title>Structure-based characterization and antifreeze properties of a hyperactive ice-binding protein from the Antarctic bacterium Flavobacterium frigoris PS1.</title>
        <authorList>
            <person name="Do H."/>
            <person name="Kim S.J."/>
            <person name="Kim H.J."/>
            <person name="Lee J.H."/>
        </authorList>
    </citation>
    <scope>NUCLEOTIDE SEQUENCE [LARGE SCALE GENOMIC DNA]</scope>
    <source>
        <strain evidence="1 2">PS1</strain>
    </source>
</reference>
<name>H7FST3_FLAFP</name>
<dbReference type="EMBL" id="AHKF01000018">
    <property type="protein sequence ID" value="EIA08642.1"/>
    <property type="molecule type" value="Genomic_DNA"/>
</dbReference>
<dbReference type="Proteomes" id="UP000005566">
    <property type="component" value="Unassembled WGS sequence"/>
</dbReference>
<dbReference type="PATRIC" id="fig|1086011.3.peg.2315"/>
<proteinExistence type="predicted"/>
<organism evidence="1 2">
    <name type="scientific">Flavobacterium frigoris (strain PS1)</name>
    <dbReference type="NCBI Taxonomy" id="1086011"/>
    <lineage>
        <taxon>Bacteria</taxon>
        <taxon>Pseudomonadati</taxon>
        <taxon>Bacteroidota</taxon>
        <taxon>Flavobacteriia</taxon>
        <taxon>Flavobacteriales</taxon>
        <taxon>Flavobacteriaceae</taxon>
        <taxon>Flavobacterium</taxon>
    </lineage>
</organism>
<comment type="caution">
    <text evidence="1">The sequence shown here is derived from an EMBL/GenBank/DDBJ whole genome shotgun (WGS) entry which is preliminary data.</text>
</comment>
<accession>H7FST3</accession>
<gene>
    <name evidence="1" type="ORF">HJ01_02364</name>
</gene>
<dbReference type="AlphaFoldDB" id="H7FST3"/>
<evidence type="ECO:0000313" key="1">
    <source>
        <dbReference type="EMBL" id="EIA08642.1"/>
    </source>
</evidence>
<keyword evidence="2" id="KW-1185">Reference proteome</keyword>
<sequence>MNGAVRLNPCTPALSELVVESLVLTAPADANTKATTGNIILIAKDFIILKFKN</sequence>
<evidence type="ECO:0000313" key="2">
    <source>
        <dbReference type="Proteomes" id="UP000005566"/>
    </source>
</evidence>